<feature type="region of interest" description="Disordered" evidence="4">
    <location>
        <begin position="297"/>
        <end position="316"/>
    </location>
</feature>
<dbReference type="GO" id="GO:0005655">
    <property type="term" value="C:nucleolar ribonuclease P complex"/>
    <property type="evidence" value="ECO:0007669"/>
    <property type="project" value="InterPro"/>
</dbReference>
<dbReference type="Proteomes" id="UP000054144">
    <property type="component" value="Unassembled WGS sequence"/>
</dbReference>
<feature type="domain" description="Pop1 N-terminal" evidence="5">
    <location>
        <begin position="70"/>
        <end position="139"/>
    </location>
</feature>
<evidence type="ECO:0000256" key="1">
    <source>
        <dbReference type="ARBA" id="ARBA00004123"/>
    </source>
</evidence>
<evidence type="ECO:0000256" key="2">
    <source>
        <dbReference type="ARBA" id="ARBA00022694"/>
    </source>
</evidence>
<dbReference type="PANTHER" id="PTHR22731:SF3">
    <property type="entry name" value="RIBONUCLEASES P_MRP PROTEIN SUBUNIT POP1"/>
    <property type="match status" value="1"/>
</dbReference>
<keyword evidence="3" id="KW-0539">Nucleus</keyword>
<dbReference type="Gene3D" id="3.30.1360.120">
    <property type="entry name" value="Probable tRNA modification gtpase trme, domain 1"/>
    <property type="match status" value="1"/>
</dbReference>
<dbReference type="InterPro" id="IPR012590">
    <property type="entry name" value="POPLD_dom"/>
</dbReference>
<dbReference type="InterPro" id="IPR039182">
    <property type="entry name" value="Pop1"/>
</dbReference>
<dbReference type="GO" id="GO:0000172">
    <property type="term" value="C:ribonuclease MRP complex"/>
    <property type="evidence" value="ECO:0007669"/>
    <property type="project" value="InterPro"/>
</dbReference>
<feature type="domain" description="POP1 C-terminal" evidence="7">
    <location>
        <begin position="741"/>
        <end position="842"/>
    </location>
</feature>
<feature type="domain" description="POPLD" evidence="6">
    <location>
        <begin position="517"/>
        <end position="608"/>
    </location>
</feature>
<dbReference type="Pfam" id="PF22770">
    <property type="entry name" value="POP1_C"/>
    <property type="match status" value="1"/>
</dbReference>
<feature type="domain" description="Pop1 N-terminal" evidence="5">
    <location>
        <begin position="146"/>
        <end position="219"/>
    </location>
</feature>
<dbReference type="PANTHER" id="PTHR22731">
    <property type="entry name" value="RIBONUCLEASES P/MRP PROTEIN SUBUNIT POP1"/>
    <property type="match status" value="1"/>
</dbReference>
<keyword evidence="2" id="KW-0819">tRNA processing</keyword>
<dbReference type="InterPro" id="IPR027266">
    <property type="entry name" value="TrmE/GcvT-like"/>
</dbReference>
<feature type="compositionally biased region" description="Basic residues" evidence="4">
    <location>
        <begin position="134"/>
        <end position="145"/>
    </location>
</feature>
<name>A0A0D7A827_9AGAR</name>
<evidence type="ECO:0000256" key="3">
    <source>
        <dbReference type="ARBA" id="ARBA00023242"/>
    </source>
</evidence>
<evidence type="ECO:0000313" key="9">
    <source>
        <dbReference type="Proteomes" id="UP000054144"/>
    </source>
</evidence>
<accession>A0A0D7A827</accession>
<dbReference type="SUPFAM" id="SSF103025">
    <property type="entry name" value="Folate-binding domain"/>
    <property type="match status" value="2"/>
</dbReference>
<evidence type="ECO:0000259" key="6">
    <source>
        <dbReference type="Pfam" id="PF08170"/>
    </source>
</evidence>
<dbReference type="Pfam" id="PF06978">
    <property type="entry name" value="POP1_N"/>
    <property type="match status" value="2"/>
</dbReference>
<organism evidence="8 9">
    <name type="scientific">Fistulina hepatica ATCC 64428</name>
    <dbReference type="NCBI Taxonomy" id="1128425"/>
    <lineage>
        <taxon>Eukaryota</taxon>
        <taxon>Fungi</taxon>
        <taxon>Dikarya</taxon>
        <taxon>Basidiomycota</taxon>
        <taxon>Agaricomycotina</taxon>
        <taxon>Agaricomycetes</taxon>
        <taxon>Agaricomycetidae</taxon>
        <taxon>Agaricales</taxon>
        <taxon>Fistulinaceae</taxon>
        <taxon>Fistulina</taxon>
    </lineage>
</organism>
<sequence length="845" mass="94714">MAPKRPAEPSQEISGRDRKKQKVEFARTITVQSVQGAGAGPSTVTIDSTCRQFQLRCMKGLPSQLDVERFAEARAFEIDAMHKAMKSASESSTQRVWQSLPRALRRRAASHDVRRVPVRLRERAKAEMDPVAKKPGHYKRKPGKTKRVDKATEFLKRQKNKKWLETHLWHAKRMHMGDLWGYRLALQPAEKSFRSSHRASVHGSILHDVSYQAVIELKGPPAILAELLRALTDYQDTDPGAKSRLMTGIRAFDTHLYEHNAYPYGLIAPVTVLWKAEDLAAIEQDRADRAAMKDLLAKQKGKRKAPASSTEPDEPSRTVWLRTHPAAYDKLVAEIKVVASGLLRDVGYEVGGPEIAIEIADLRNELVMFNIMGPKSSQVIKGTLKPARWNNNEFQEFWSMLGDLQSTASIPRNTVIGFTVNDPRLSFPPHNAKARAHKTTSQPQCFGSTALTKSGLWDTDVRQSLKTPRYKKKDLDRRREQHLIPGTDLDPMRQDDRIPVMLISRSLQGPGSQGVHGWTLMAPAGWGMAFLPSLIYTGTRVGGLRENAMQHFEAGVTYFPNDYPFTDPYTALWNSRAESDFARWYRTPPAKRVAYDKLGTRSPWQPDWGVVLGIESSPADAGDLVEVDINDAMDVDTNTIQPWLFRGQRTTELVEAMAASSDPAKCLLGKINGLRVGRKAPAFQDVDAEDLFQGALVRVQVLLQGRGNPDDMAIIYKMDDEEAKQWSASDSSQAADVVENDEEDEDHSEKQKDKIIGYVTSGNFSLARGHGFAIGAVPLRKFLILLEQSKRYMYILIPVSSFPSDKMSDRLQLSPPSSSSVVKPLVKIRDRNGQKFRGAYLQLID</sequence>
<feature type="compositionally biased region" description="Low complexity" evidence="4">
    <location>
        <begin position="726"/>
        <end position="737"/>
    </location>
</feature>
<dbReference type="InterPro" id="IPR009723">
    <property type="entry name" value="Pop1_N"/>
</dbReference>
<reference evidence="8 9" key="1">
    <citation type="journal article" date="2015" name="Fungal Genet. Biol.">
        <title>Evolution of novel wood decay mechanisms in Agaricales revealed by the genome sequences of Fistulina hepatica and Cylindrobasidium torrendii.</title>
        <authorList>
            <person name="Floudas D."/>
            <person name="Held B.W."/>
            <person name="Riley R."/>
            <person name="Nagy L.G."/>
            <person name="Koehler G."/>
            <person name="Ransdell A.S."/>
            <person name="Younus H."/>
            <person name="Chow J."/>
            <person name="Chiniquy J."/>
            <person name="Lipzen A."/>
            <person name="Tritt A."/>
            <person name="Sun H."/>
            <person name="Haridas S."/>
            <person name="LaButti K."/>
            <person name="Ohm R.A."/>
            <person name="Kues U."/>
            <person name="Blanchette R.A."/>
            <person name="Grigoriev I.V."/>
            <person name="Minto R.E."/>
            <person name="Hibbett D.S."/>
        </authorList>
    </citation>
    <scope>NUCLEOTIDE SEQUENCE [LARGE SCALE GENOMIC DNA]</scope>
    <source>
        <strain evidence="8 9">ATCC 64428</strain>
    </source>
</reference>
<dbReference type="EMBL" id="KN882028">
    <property type="protein sequence ID" value="KIY46529.1"/>
    <property type="molecule type" value="Genomic_DNA"/>
</dbReference>
<feature type="region of interest" description="Disordered" evidence="4">
    <location>
        <begin position="726"/>
        <end position="752"/>
    </location>
</feature>
<feature type="region of interest" description="Disordered" evidence="4">
    <location>
        <begin position="1"/>
        <end position="21"/>
    </location>
</feature>
<evidence type="ECO:0000313" key="8">
    <source>
        <dbReference type="EMBL" id="KIY46529.1"/>
    </source>
</evidence>
<dbReference type="AlphaFoldDB" id="A0A0D7A827"/>
<feature type="region of interest" description="Disordered" evidence="4">
    <location>
        <begin position="127"/>
        <end position="147"/>
    </location>
</feature>
<keyword evidence="9" id="KW-1185">Reference proteome</keyword>
<dbReference type="InterPro" id="IPR055079">
    <property type="entry name" value="POP1_C"/>
</dbReference>
<comment type="subcellular location">
    <subcellularLocation>
        <location evidence="1">Nucleus</location>
    </subcellularLocation>
</comment>
<gene>
    <name evidence="8" type="ORF">FISHEDRAFT_47190</name>
</gene>
<dbReference type="Pfam" id="PF08170">
    <property type="entry name" value="POPLD"/>
    <property type="match status" value="1"/>
</dbReference>
<dbReference type="GO" id="GO:0001682">
    <property type="term" value="P:tRNA 5'-leader removal"/>
    <property type="evidence" value="ECO:0007669"/>
    <property type="project" value="InterPro"/>
</dbReference>
<evidence type="ECO:0000256" key="4">
    <source>
        <dbReference type="SAM" id="MobiDB-lite"/>
    </source>
</evidence>
<evidence type="ECO:0000259" key="7">
    <source>
        <dbReference type="Pfam" id="PF22770"/>
    </source>
</evidence>
<dbReference type="OrthoDB" id="442863at2759"/>
<evidence type="ECO:0000259" key="5">
    <source>
        <dbReference type="Pfam" id="PF06978"/>
    </source>
</evidence>
<protein>
    <submittedName>
        <fullName evidence="8">POP1-domain-containing protein</fullName>
    </submittedName>
</protein>
<proteinExistence type="predicted"/>